<accession>A0A1Q3EB14</accession>
<comment type="caution">
    <text evidence="2">The sequence shown here is derived from an EMBL/GenBank/DDBJ whole genome shotgun (WGS) entry which is preliminary data.</text>
</comment>
<evidence type="ECO:0000256" key="1">
    <source>
        <dbReference type="SAM" id="MobiDB-lite"/>
    </source>
</evidence>
<proteinExistence type="predicted"/>
<feature type="compositionally biased region" description="Polar residues" evidence="1">
    <location>
        <begin position="1"/>
        <end position="46"/>
    </location>
</feature>
<reference evidence="2 3" key="2">
    <citation type="submission" date="2017-02" db="EMBL/GenBank/DDBJ databases">
        <title>A genome survey and senescence transcriptome analysis in Lentinula edodes.</title>
        <authorList>
            <person name="Sakamoto Y."/>
            <person name="Nakade K."/>
            <person name="Sato S."/>
            <person name="Yoshida Y."/>
            <person name="Miyazaki K."/>
            <person name="Natsume S."/>
            <person name="Konno N."/>
        </authorList>
    </citation>
    <scope>NUCLEOTIDE SEQUENCE [LARGE SCALE GENOMIC DNA]</scope>
    <source>
        <strain evidence="2 3">NBRC 111202</strain>
    </source>
</reference>
<gene>
    <name evidence="2" type="ORF">LENED_006175</name>
</gene>
<evidence type="ECO:0000313" key="3">
    <source>
        <dbReference type="Proteomes" id="UP000188533"/>
    </source>
</evidence>
<dbReference type="AlphaFoldDB" id="A0A1Q3EB14"/>
<protein>
    <submittedName>
        <fullName evidence="2">Uncharacterized protein</fullName>
    </submittedName>
</protein>
<organism evidence="2 3">
    <name type="scientific">Lentinula edodes</name>
    <name type="common">Shiitake mushroom</name>
    <name type="synonym">Lentinus edodes</name>
    <dbReference type="NCBI Taxonomy" id="5353"/>
    <lineage>
        <taxon>Eukaryota</taxon>
        <taxon>Fungi</taxon>
        <taxon>Dikarya</taxon>
        <taxon>Basidiomycota</taxon>
        <taxon>Agaricomycotina</taxon>
        <taxon>Agaricomycetes</taxon>
        <taxon>Agaricomycetidae</taxon>
        <taxon>Agaricales</taxon>
        <taxon>Marasmiineae</taxon>
        <taxon>Omphalotaceae</taxon>
        <taxon>Lentinula</taxon>
    </lineage>
</organism>
<keyword evidence="3" id="KW-1185">Reference proteome</keyword>
<dbReference type="EMBL" id="BDGU01000190">
    <property type="protein sequence ID" value="GAW04388.1"/>
    <property type="molecule type" value="Genomic_DNA"/>
</dbReference>
<sequence length="72" mass="7594">MSPASSCRPTALVSPTSQISPPLEGRSTSNVLLCTESNSGPASKSRSSSDAREGRDTIAWSFCEKMLSPFPC</sequence>
<dbReference type="Proteomes" id="UP000188533">
    <property type="component" value="Unassembled WGS sequence"/>
</dbReference>
<evidence type="ECO:0000313" key="2">
    <source>
        <dbReference type="EMBL" id="GAW04388.1"/>
    </source>
</evidence>
<reference evidence="2 3" key="1">
    <citation type="submission" date="2016-08" db="EMBL/GenBank/DDBJ databases">
        <authorList>
            <consortium name="Lentinula edodes genome sequencing consortium"/>
            <person name="Sakamoto Y."/>
            <person name="Nakade K."/>
            <person name="Sato S."/>
            <person name="Yoshida Y."/>
            <person name="Miyazaki K."/>
            <person name="Natsume S."/>
            <person name="Konno N."/>
        </authorList>
    </citation>
    <scope>NUCLEOTIDE SEQUENCE [LARGE SCALE GENOMIC DNA]</scope>
    <source>
        <strain evidence="2 3">NBRC 111202</strain>
    </source>
</reference>
<feature type="region of interest" description="Disordered" evidence="1">
    <location>
        <begin position="1"/>
        <end position="54"/>
    </location>
</feature>
<name>A0A1Q3EB14_LENED</name>